<accession>A0A0V7ZVT3</accession>
<gene>
    <name evidence="6" type="ORF">BC008_01965</name>
</gene>
<evidence type="ECO:0000313" key="7">
    <source>
        <dbReference type="Proteomes" id="UP000053372"/>
    </source>
</evidence>
<dbReference type="PANTHER" id="PTHR23080">
    <property type="entry name" value="THAP DOMAIN PROTEIN"/>
    <property type="match status" value="1"/>
</dbReference>
<keyword evidence="6" id="KW-0255">Endonuclease</keyword>
<evidence type="ECO:0000256" key="1">
    <source>
        <dbReference type="ARBA" id="ARBA00001968"/>
    </source>
</evidence>
<evidence type="ECO:0000256" key="2">
    <source>
        <dbReference type="ARBA" id="ARBA00022723"/>
    </source>
</evidence>
<reference evidence="6 7" key="1">
    <citation type="journal article" date="2015" name="Genome Announc.">
        <title>Draft Genome of the Euendolithic (true boring) Cyanobacterium Mastigocoleus testarum strain BC008.</title>
        <authorList>
            <person name="Guida B.S."/>
            <person name="Garcia-Pichel F."/>
        </authorList>
    </citation>
    <scope>NUCLEOTIDE SEQUENCE [LARGE SCALE GENOMIC DNA]</scope>
    <source>
        <strain evidence="6 7">BC008</strain>
    </source>
</reference>
<keyword evidence="2" id="KW-0479">Metal-binding</keyword>
<name>A0A0V7ZVT3_9CYAN</name>
<feature type="domain" description="Transposase Helix-turn-helix" evidence="5">
    <location>
        <begin position="62"/>
        <end position="111"/>
    </location>
</feature>
<keyword evidence="6" id="KW-0378">Hydrolase</keyword>
<dbReference type="GO" id="GO:0046872">
    <property type="term" value="F:metal ion binding"/>
    <property type="evidence" value="ECO:0007669"/>
    <property type="project" value="UniProtKB-KW"/>
</dbReference>
<comment type="cofactor">
    <cofactor evidence="1">
        <name>a divalent metal cation</name>
        <dbReference type="ChEBI" id="CHEBI:60240"/>
    </cofactor>
</comment>
<organism evidence="6 7">
    <name type="scientific">Mastigocoleus testarum BC008</name>
    <dbReference type="NCBI Taxonomy" id="371196"/>
    <lineage>
        <taxon>Bacteria</taxon>
        <taxon>Bacillati</taxon>
        <taxon>Cyanobacteriota</taxon>
        <taxon>Cyanophyceae</taxon>
        <taxon>Nostocales</taxon>
        <taxon>Hapalosiphonaceae</taxon>
        <taxon>Mastigocoleus</taxon>
    </lineage>
</organism>
<dbReference type="EMBL" id="LMTZ01000047">
    <property type="protein sequence ID" value="KST68749.1"/>
    <property type="molecule type" value="Genomic_DNA"/>
</dbReference>
<dbReference type="OrthoDB" id="465276at2"/>
<comment type="caution">
    <text evidence="6">The sequence shown here is derived from an EMBL/GenBank/DDBJ whole genome shotgun (WGS) entry which is preliminary data.</text>
</comment>
<feature type="domain" description="DDE Tnp4" evidence="4">
    <location>
        <begin position="139"/>
        <end position="288"/>
    </location>
</feature>
<dbReference type="AlphaFoldDB" id="A0A0V7ZVT3"/>
<dbReference type="GO" id="GO:0004519">
    <property type="term" value="F:endonuclease activity"/>
    <property type="evidence" value="ECO:0007669"/>
    <property type="project" value="UniProtKB-KW"/>
</dbReference>
<feature type="region of interest" description="Disordered" evidence="3">
    <location>
        <begin position="215"/>
        <end position="236"/>
    </location>
</feature>
<dbReference type="Pfam" id="PF13359">
    <property type="entry name" value="DDE_Tnp_4"/>
    <property type="match status" value="1"/>
</dbReference>
<proteinExistence type="predicted"/>
<evidence type="ECO:0000256" key="3">
    <source>
        <dbReference type="SAM" id="MobiDB-lite"/>
    </source>
</evidence>
<sequence>MSIVFKYIQKYPQRTKQLLGISYEQYQALLKAALNKHIKIQKEKESQKIRINSPGGGRKELLSSVEQICLCLFYLRQIPTFEILGMLFGVSKSEAHITFHYWIKILREILPSSLLEQVEDKEGDLIIVQEILINFKLLVDSLEQPIERPFDNEKQKKFYSGKKKQHTLKSQLVSLPNGQDIVDVEVGFPGPTADINLFREQQNKFDEQQGFEGDKGYQGGKNITTPHKKKRKQQLNEQQKIENRILSSKRIYIEHLIRIVRVFKIASQRFRLNSNVYKEIILTVCGLVRLRIGTLVLTS</sequence>
<evidence type="ECO:0000259" key="5">
    <source>
        <dbReference type="Pfam" id="PF13613"/>
    </source>
</evidence>
<dbReference type="InterPro" id="IPR027806">
    <property type="entry name" value="HARBI1_dom"/>
</dbReference>
<evidence type="ECO:0000259" key="4">
    <source>
        <dbReference type="Pfam" id="PF13359"/>
    </source>
</evidence>
<evidence type="ECO:0000313" key="6">
    <source>
        <dbReference type="EMBL" id="KST68749.1"/>
    </source>
</evidence>
<dbReference type="RefSeq" id="WP_058183456.1">
    <property type="nucleotide sequence ID" value="NZ_LMTZ01000047.1"/>
</dbReference>
<dbReference type="Proteomes" id="UP000053372">
    <property type="component" value="Unassembled WGS sequence"/>
</dbReference>
<protein>
    <submittedName>
        <fullName evidence="6">DDE endonuclease</fullName>
    </submittedName>
</protein>
<keyword evidence="7" id="KW-1185">Reference proteome</keyword>
<keyword evidence="6" id="KW-0540">Nuclease</keyword>
<dbReference type="Pfam" id="PF13613">
    <property type="entry name" value="HTH_Tnp_4"/>
    <property type="match status" value="1"/>
</dbReference>
<dbReference type="InterPro" id="IPR027805">
    <property type="entry name" value="Transposase_HTH_dom"/>
</dbReference>